<keyword evidence="1" id="KW-0472">Membrane</keyword>
<dbReference type="InterPro" id="IPR029058">
    <property type="entry name" value="AB_hydrolase_fold"/>
</dbReference>
<evidence type="ECO:0000259" key="2">
    <source>
        <dbReference type="Pfam" id="PF12146"/>
    </source>
</evidence>
<feature type="domain" description="Serine aminopeptidase S33" evidence="2">
    <location>
        <begin position="44"/>
        <end position="145"/>
    </location>
</feature>
<sequence>MQEAVADTPAIVVPVAIADGARSELLLVLPVQAPSSLLYWLPAMGVGARHYLPLAQALADRGIAVALHEWRGIGSSNRRAGRRCDWGYRELLRQDLPAGVAAARERCPNLPCLLGGHSLGGQLASLYAGLHPQAFAGLALVASGSPYWRRFRRGAWIGLAYALAPVLAGLVGHLPGRRLGFGGNEARGVIADWARSGRTGRYAAAGLPEDLEAALARLRLPLQAVRLRDDWLGPQASLDWLLAKMPLVSAKRAVLDPDDLGVPADHFAWMKQPAAVAAALADGLAAAGRRAGS</sequence>
<protein>
    <submittedName>
        <fullName evidence="3">Predicted alpha/beta hydrolase</fullName>
    </submittedName>
</protein>
<dbReference type="AlphaFoldDB" id="A0A1I2CDU9"/>
<organism evidence="3 4">
    <name type="scientific">Dyella marensis</name>
    <dbReference type="NCBI Taxonomy" id="500610"/>
    <lineage>
        <taxon>Bacteria</taxon>
        <taxon>Pseudomonadati</taxon>
        <taxon>Pseudomonadota</taxon>
        <taxon>Gammaproteobacteria</taxon>
        <taxon>Lysobacterales</taxon>
        <taxon>Rhodanobacteraceae</taxon>
        <taxon>Dyella</taxon>
    </lineage>
</organism>
<dbReference type="InterPro" id="IPR022742">
    <property type="entry name" value="Hydrolase_4"/>
</dbReference>
<dbReference type="STRING" id="500610.SAMN02799615_01471"/>
<evidence type="ECO:0000313" key="4">
    <source>
        <dbReference type="Proteomes" id="UP000199477"/>
    </source>
</evidence>
<dbReference type="GO" id="GO:0016787">
    <property type="term" value="F:hydrolase activity"/>
    <property type="evidence" value="ECO:0007669"/>
    <property type="project" value="UniProtKB-KW"/>
</dbReference>
<reference evidence="4" key="1">
    <citation type="submission" date="2016-10" db="EMBL/GenBank/DDBJ databases">
        <authorList>
            <person name="Varghese N."/>
            <person name="Submissions S."/>
        </authorList>
    </citation>
    <scope>NUCLEOTIDE SEQUENCE [LARGE SCALE GENOMIC DNA]</scope>
    <source>
        <strain evidence="4">UNC178MFTsu3.1</strain>
    </source>
</reference>
<dbReference type="PIRSF" id="PIRSF037442">
    <property type="entry name" value="UCP037442_abhydr"/>
    <property type="match status" value="1"/>
</dbReference>
<keyword evidence="3" id="KW-0378">Hydrolase</keyword>
<feature type="transmembrane region" description="Helical" evidence="1">
    <location>
        <begin position="155"/>
        <end position="174"/>
    </location>
</feature>
<dbReference type="Proteomes" id="UP000199477">
    <property type="component" value="Unassembled WGS sequence"/>
</dbReference>
<proteinExistence type="predicted"/>
<evidence type="ECO:0000256" key="1">
    <source>
        <dbReference type="SAM" id="Phobius"/>
    </source>
</evidence>
<dbReference type="EMBL" id="FONH01000003">
    <property type="protein sequence ID" value="SFE66529.1"/>
    <property type="molecule type" value="Genomic_DNA"/>
</dbReference>
<keyword evidence="4" id="KW-1185">Reference proteome</keyword>
<dbReference type="InterPro" id="IPR017208">
    <property type="entry name" value="UCP037442_abhydr"/>
</dbReference>
<dbReference type="RefSeq" id="WP_026636219.1">
    <property type="nucleotide sequence ID" value="NZ_FONH01000003.1"/>
</dbReference>
<dbReference type="Pfam" id="PF12146">
    <property type="entry name" value="Hydrolase_4"/>
    <property type="match status" value="1"/>
</dbReference>
<name>A0A1I2CDU9_9GAMM</name>
<evidence type="ECO:0000313" key="3">
    <source>
        <dbReference type="EMBL" id="SFE66529.1"/>
    </source>
</evidence>
<dbReference type="SUPFAM" id="SSF53474">
    <property type="entry name" value="alpha/beta-Hydrolases"/>
    <property type="match status" value="1"/>
</dbReference>
<gene>
    <name evidence="3" type="ORF">SAMN02799615_01471</name>
</gene>
<keyword evidence="1" id="KW-1133">Transmembrane helix</keyword>
<dbReference type="Gene3D" id="3.40.50.1820">
    <property type="entry name" value="alpha/beta hydrolase"/>
    <property type="match status" value="1"/>
</dbReference>
<accession>A0A1I2CDU9</accession>
<keyword evidence="1" id="KW-0812">Transmembrane</keyword>